<comment type="caution">
    <text evidence="8">The sequence shown here is derived from an EMBL/GenBank/DDBJ whole genome shotgun (WGS) entry which is preliminary data.</text>
</comment>
<dbReference type="InterPro" id="IPR050281">
    <property type="entry name" value="Flavin_monoamine_oxidase"/>
</dbReference>
<evidence type="ECO:0000313" key="8">
    <source>
        <dbReference type="EMBL" id="NYA69703.1"/>
    </source>
</evidence>
<evidence type="ECO:0000256" key="1">
    <source>
        <dbReference type="ARBA" id="ARBA00004814"/>
    </source>
</evidence>
<dbReference type="GO" id="GO:0050361">
    <property type="term" value="F:tryptophan 2-monooxygenase activity"/>
    <property type="evidence" value="ECO:0007669"/>
    <property type="project" value="UniProtKB-EC"/>
</dbReference>
<comment type="similarity">
    <text evidence="2">Belongs to the tryptophan 2-monooxygenase family.</text>
</comment>
<dbReference type="SUPFAM" id="SSF54373">
    <property type="entry name" value="FAD-linked reductases, C-terminal domain"/>
    <property type="match status" value="1"/>
</dbReference>
<dbReference type="Pfam" id="PF01593">
    <property type="entry name" value="Amino_oxidase"/>
    <property type="match status" value="2"/>
</dbReference>
<evidence type="ECO:0000256" key="4">
    <source>
        <dbReference type="ARBA" id="ARBA00017871"/>
    </source>
</evidence>
<dbReference type="PANTHER" id="PTHR10742">
    <property type="entry name" value="FLAVIN MONOAMINE OXIDASE"/>
    <property type="match status" value="1"/>
</dbReference>
<gene>
    <name evidence="8" type="ORF">HZF10_02130</name>
</gene>
<evidence type="ECO:0000313" key="9">
    <source>
        <dbReference type="Proteomes" id="UP000535020"/>
    </source>
</evidence>
<dbReference type="EMBL" id="JACBJI010000001">
    <property type="protein sequence ID" value="NYA69703.1"/>
    <property type="molecule type" value="Genomic_DNA"/>
</dbReference>
<sequence length="410" mass="46341">MKTIVIGAGAAGLMAAYELSRKGVDVIVLEAENRIGGRAHTFTPSGFANFIEAGAEFIHGSLPLTLRLMKKAKLEYAEASMNMDAFRNGKFVTAFHSPYWEAFETKAFELKRDCTLSEFFDRHFSDAKYDQLRKEAFEMGQGLDLADPQRLSVFCIRDEWTSTETQYRPVSGYAPLFGFLADEVSRNHGKILLDHKVRHIRWEKGNVEVQTNNGSFSADAVIVTTTLGNLQKRTISFEPAFDDRFFDAVGFGEVIKILMEFEFPFWEKTHPELGFLFTEDEFTFWTQLSLKRPLLTGWIGNDRASEIAKKDDETIVELLLSKLDEAFPKADVRKIVRAKAVFRYTKSEPTNGAYSWTMPESKKAVSQINKGIADTVWFAGEAFERTGDVGTVEAAFGSGRYIARKILKLK</sequence>
<comment type="pathway">
    <text evidence="1">Plant hormone metabolism; auxin biosynthesis.</text>
</comment>
<dbReference type="AlphaFoldDB" id="A0A7Y8Y0H7"/>
<dbReference type="SUPFAM" id="SSF51905">
    <property type="entry name" value="FAD/NAD(P)-binding domain"/>
    <property type="match status" value="1"/>
</dbReference>
<reference evidence="8 9" key="1">
    <citation type="submission" date="2020-07" db="EMBL/GenBank/DDBJ databases">
        <authorList>
            <person name="Sun Q."/>
        </authorList>
    </citation>
    <scope>NUCLEOTIDE SEQUENCE [LARGE SCALE GENOMIC DNA]</scope>
    <source>
        <strain evidence="8 9">MAH-1</strain>
    </source>
</reference>
<evidence type="ECO:0000256" key="3">
    <source>
        <dbReference type="ARBA" id="ARBA00012535"/>
    </source>
</evidence>
<evidence type="ECO:0000256" key="5">
    <source>
        <dbReference type="ARBA" id="ARBA00023070"/>
    </source>
</evidence>
<evidence type="ECO:0000256" key="6">
    <source>
        <dbReference type="ARBA" id="ARBA00047321"/>
    </source>
</evidence>
<evidence type="ECO:0000259" key="7">
    <source>
        <dbReference type="Pfam" id="PF01593"/>
    </source>
</evidence>
<accession>A0A7Y8Y0H7</accession>
<dbReference type="InterPro" id="IPR002937">
    <property type="entry name" value="Amino_oxidase"/>
</dbReference>
<feature type="domain" description="Amine oxidase" evidence="7">
    <location>
        <begin position="11"/>
        <end position="77"/>
    </location>
</feature>
<dbReference type="EC" id="1.13.12.3" evidence="3"/>
<dbReference type="Gene3D" id="3.50.50.60">
    <property type="entry name" value="FAD/NAD(P)-binding domain"/>
    <property type="match status" value="1"/>
</dbReference>
<name>A0A7Y8Y0H7_9FLAO</name>
<dbReference type="Proteomes" id="UP000535020">
    <property type="component" value="Unassembled WGS sequence"/>
</dbReference>
<dbReference type="GO" id="GO:0009851">
    <property type="term" value="P:auxin biosynthetic process"/>
    <property type="evidence" value="ECO:0007669"/>
    <property type="project" value="UniProtKB-KW"/>
</dbReference>
<feature type="domain" description="Amine oxidase" evidence="7">
    <location>
        <begin position="115"/>
        <end position="407"/>
    </location>
</feature>
<dbReference type="PANTHER" id="PTHR10742:SF410">
    <property type="entry name" value="LYSINE-SPECIFIC HISTONE DEMETHYLASE 2"/>
    <property type="match status" value="1"/>
</dbReference>
<comment type="catalytic activity">
    <reaction evidence="6">
        <text>L-tryptophan + O2 = indole-3-acetamide + CO2 + H2O</text>
        <dbReference type="Rhea" id="RHEA:16165"/>
        <dbReference type="ChEBI" id="CHEBI:15377"/>
        <dbReference type="ChEBI" id="CHEBI:15379"/>
        <dbReference type="ChEBI" id="CHEBI:16031"/>
        <dbReference type="ChEBI" id="CHEBI:16526"/>
        <dbReference type="ChEBI" id="CHEBI:57912"/>
        <dbReference type="EC" id="1.13.12.3"/>
    </reaction>
</comment>
<keyword evidence="5" id="KW-0073">Auxin biosynthesis</keyword>
<dbReference type="Gene3D" id="3.90.660.10">
    <property type="match status" value="1"/>
</dbReference>
<dbReference type="InterPro" id="IPR036188">
    <property type="entry name" value="FAD/NAD-bd_sf"/>
</dbReference>
<proteinExistence type="inferred from homology"/>
<evidence type="ECO:0000256" key="2">
    <source>
        <dbReference type="ARBA" id="ARBA00005833"/>
    </source>
</evidence>
<organism evidence="8 9">
    <name type="scientific">Flavobacterium agri</name>
    <dbReference type="NCBI Taxonomy" id="2743471"/>
    <lineage>
        <taxon>Bacteria</taxon>
        <taxon>Pseudomonadati</taxon>
        <taxon>Bacteroidota</taxon>
        <taxon>Flavobacteriia</taxon>
        <taxon>Flavobacteriales</taxon>
        <taxon>Flavobacteriaceae</taxon>
        <taxon>Flavobacterium</taxon>
    </lineage>
</organism>
<keyword evidence="9" id="KW-1185">Reference proteome</keyword>
<protein>
    <recommendedName>
        <fullName evidence="4">Tryptophan 2-monooxygenase</fullName>
        <ecNumber evidence="3">1.13.12.3</ecNumber>
    </recommendedName>
</protein>